<evidence type="ECO:0000259" key="1">
    <source>
        <dbReference type="PROSITE" id="PS50943"/>
    </source>
</evidence>
<dbReference type="PROSITE" id="PS50943">
    <property type="entry name" value="HTH_CROC1"/>
    <property type="match status" value="1"/>
</dbReference>
<dbReference type="CDD" id="cd00093">
    <property type="entry name" value="HTH_XRE"/>
    <property type="match status" value="1"/>
</dbReference>
<evidence type="ECO:0000313" key="2">
    <source>
        <dbReference type="EMBL" id="TDD41781.1"/>
    </source>
</evidence>
<dbReference type="OrthoDB" id="4336585at2"/>
<name>A0A4R4YB32_9ACTN</name>
<dbReference type="EMBL" id="SMKQ01000137">
    <property type="protein sequence ID" value="TDD41781.1"/>
    <property type="molecule type" value="Genomic_DNA"/>
</dbReference>
<protein>
    <submittedName>
        <fullName evidence="2">XRE family transcriptional regulator</fullName>
    </submittedName>
</protein>
<dbReference type="InterPro" id="IPR001387">
    <property type="entry name" value="Cro/C1-type_HTH"/>
</dbReference>
<dbReference type="Pfam" id="PF17765">
    <property type="entry name" value="MLTR_LBD"/>
    <property type="match status" value="1"/>
</dbReference>
<comment type="caution">
    <text evidence="2">The sequence shown here is derived from an EMBL/GenBank/DDBJ whole genome shotgun (WGS) entry which is preliminary data.</text>
</comment>
<dbReference type="SMART" id="SM00530">
    <property type="entry name" value="HTH_XRE"/>
    <property type="match status" value="1"/>
</dbReference>
<dbReference type="Pfam" id="PF13560">
    <property type="entry name" value="HTH_31"/>
    <property type="match status" value="1"/>
</dbReference>
<proteinExistence type="predicted"/>
<dbReference type="Gene3D" id="1.10.260.40">
    <property type="entry name" value="lambda repressor-like DNA-binding domains"/>
    <property type="match status" value="1"/>
</dbReference>
<gene>
    <name evidence="2" type="ORF">E1286_32080</name>
</gene>
<feature type="domain" description="HTH cro/C1-type" evidence="1">
    <location>
        <begin position="39"/>
        <end position="86"/>
    </location>
</feature>
<dbReference type="SUPFAM" id="SSF47413">
    <property type="entry name" value="lambda repressor-like DNA-binding domains"/>
    <property type="match status" value="1"/>
</dbReference>
<dbReference type="InterPro" id="IPR041413">
    <property type="entry name" value="MLTR_LBD"/>
</dbReference>
<dbReference type="PANTHER" id="PTHR35010:SF2">
    <property type="entry name" value="BLL4672 PROTEIN"/>
    <property type="match status" value="1"/>
</dbReference>
<reference evidence="2 3" key="1">
    <citation type="submission" date="2019-03" db="EMBL/GenBank/DDBJ databases">
        <title>Draft genome sequences of novel Actinobacteria.</title>
        <authorList>
            <person name="Sahin N."/>
            <person name="Ay H."/>
            <person name="Saygin H."/>
        </authorList>
    </citation>
    <scope>NUCLEOTIDE SEQUENCE [LARGE SCALE GENOMIC DNA]</scope>
    <source>
        <strain evidence="2 3">CH32</strain>
    </source>
</reference>
<keyword evidence="3" id="KW-1185">Reference proteome</keyword>
<accession>A0A4R4YB32</accession>
<dbReference type="AlphaFoldDB" id="A0A4R4YB32"/>
<sequence length="290" mass="32725">MKGVDVRKELGEFLRSRRARVRPEDTGLPLYGERRRVTGLRREEVALLAGVSVPYYVRLEQGRAANVSDEVLGAIARALRLDETEQAHLRNVARSLRRRTEPRPSRRVRPTIQRLLDACGGPAFVMGRRTELLACNRLAALLFFGRTEPAPPAEGLNCARLVFLDESVRALYLNWEDKARETVAFIRLDAGRHPGDKELATLIGELSMRSADFRRLWAEHDVRERSNGEVRVDHPLVGELVLDYESLKVGDDPDQVLVTYLPEPGSPSDEALRFLASWHSGPLQPQNAEH</sequence>
<dbReference type="Proteomes" id="UP000295302">
    <property type="component" value="Unassembled WGS sequence"/>
</dbReference>
<dbReference type="Gene3D" id="3.30.450.180">
    <property type="match status" value="1"/>
</dbReference>
<organism evidence="2 3">
    <name type="scientific">Nonomuraea terrae</name>
    <dbReference type="NCBI Taxonomy" id="2530383"/>
    <lineage>
        <taxon>Bacteria</taxon>
        <taxon>Bacillati</taxon>
        <taxon>Actinomycetota</taxon>
        <taxon>Actinomycetes</taxon>
        <taxon>Streptosporangiales</taxon>
        <taxon>Streptosporangiaceae</taxon>
        <taxon>Nonomuraea</taxon>
    </lineage>
</organism>
<dbReference type="PANTHER" id="PTHR35010">
    <property type="entry name" value="BLL4672 PROTEIN-RELATED"/>
    <property type="match status" value="1"/>
</dbReference>
<dbReference type="GO" id="GO:0003677">
    <property type="term" value="F:DNA binding"/>
    <property type="evidence" value="ECO:0007669"/>
    <property type="project" value="InterPro"/>
</dbReference>
<evidence type="ECO:0000313" key="3">
    <source>
        <dbReference type="Proteomes" id="UP000295302"/>
    </source>
</evidence>
<dbReference type="InterPro" id="IPR010982">
    <property type="entry name" value="Lambda_DNA-bd_dom_sf"/>
</dbReference>